<dbReference type="InterPro" id="IPR029058">
    <property type="entry name" value="AB_hydrolase_fold"/>
</dbReference>
<evidence type="ECO:0000259" key="4">
    <source>
        <dbReference type="Pfam" id="PF00135"/>
    </source>
</evidence>
<evidence type="ECO:0000256" key="1">
    <source>
        <dbReference type="ARBA" id="ARBA00005964"/>
    </source>
</evidence>
<reference evidence="5" key="1">
    <citation type="submission" date="2020-03" db="EMBL/GenBank/DDBJ databases">
        <title>Draft Genome Sequence of Cylindrodendrum hubeiense.</title>
        <authorList>
            <person name="Buettner E."/>
            <person name="Kellner H."/>
        </authorList>
    </citation>
    <scope>NUCLEOTIDE SEQUENCE</scope>
    <source>
        <strain evidence="5">IHI 201604</strain>
    </source>
</reference>
<dbReference type="PROSITE" id="PS00122">
    <property type="entry name" value="CARBOXYLESTERASE_B_1"/>
    <property type="match status" value="1"/>
</dbReference>
<evidence type="ECO:0000256" key="2">
    <source>
        <dbReference type="ARBA" id="ARBA00022801"/>
    </source>
</evidence>
<evidence type="ECO:0000256" key="3">
    <source>
        <dbReference type="RuleBase" id="RU361235"/>
    </source>
</evidence>
<organism evidence="5 6">
    <name type="scientific">Cylindrodendrum hubeiense</name>
    <dbReference type="NCBI Taxonomy" id="595255"/>
    <lineage>
        <taxon>Eukaryota</taxon>
        <taxon>Fungi</taxon>
        <taxon>Dikarya</taxon>
        <taxon>Ascomycota</taxon>
        <taxon>Pezizomycotina</taxon>
        <taxon>Sordariomycetes</taxon>
        <taxon>Hypocreomycetidae</taxon>
        <taxon>Hypocreales</taxon>
        <taxon>Nectriaceae</taxon>
        <taxon>Cylindrodendrum</taxon>
    </lineage>
</organism>
<evidence type="ECO:0000313" key="6">
    <source>
        <dbReference type="Proteomes" id="UP000722485"/>
    </source>
</evidence>
<accession>A0A9P5LAF9</accession>
<dbReference type="InterPro" id="IPR002018">
    <property type="entry name" value="CarbesteraseB"/>
</dbReference>
<dbReference type="OrthoDB" id="408631at2759"/>
<feature type="domain" description="Carboxylesterase type B" evidence="4">
    <location>
        <begin position="10"/>
        <end position="218"/>
    </location>
</feature>
<dbReference type="PANTHER" id="PTHR43142:SF1">
    <property type="entry name" value="CARBOXYLIC ESTER HYDROLASE"/>
    <property type="match status" value="1"/>
</dbReference>
<dbReference type="EC" id="3.1.1.-" evidence="3"/>
<comment type="caution">
    <text evidence="5">The sequence shown here is derived from an EMBL/GenBank/DDBJ whole genome shotgun (WGS) entry which is preliminary data.</text>
</comment>
<dbReference type="InterPro" id="IPR019826">
    <property type="entry name" value="Carboxylesterase_B_AS"/>
</dbReference>
<dbReference type="GO" id="GO:0016787">
    <property type="term" value="F:hydrolase activity"/>
    <property type="evidence" value="ECO:0007669"/>
    <property type="project" value="UniProtKB-KW"/>
</dbReference>
<dbReference type="SUPFAM" id="SSF53474">
    <property type="entry name" value="alpha/beta-Hydrolases"/>
    <property type="match status" value="1"/>
</dbReference>
<sequence>MDSDSQRVEIQLPGGTVVGLCKNDLIHVRGLKYAEAKRFQTPKAAAETWDGIVDCTKPAPICPQTPSRLDFVTGDLNQGQTMDEDCLNVTITAPATLSEQKPSLPVMVWFHGGAFLSGGGDLDCYWPHDLARRGIVTVNVTYRLGIFGFLPIDDVAPANIGLLDQIEALRWVQKNISIFGGDPARVTIAGQSAGAMSVVCMMTGQADGLFQRAILQSTRP</sequence>
<gene>
    <name evidence="5" type="ORF">G7Z17_g11232</name>
</gene>
<evidence type="ECO:0000313" key="5">
    <source>
        <dbReference type="EMBL" id="KAF7542847.1"/>
    </source>
</evidence>
<keyword evidence="6" id="KW-1185">Reference proteome</keyword>
<protein>
    <recommendedName>
        <fullName evidence="3">Carboxylic ester hydrolase</fullName>
        <ecNumber evidence="3">3.1.1.-</ecNumber>
    </recommendedName>
</protein>
<dbReference type="Proteomes" id="UP000722485">
    <property type="component" value="Unassembled WGS sequence"/>
</dbReference>
<name>A0A9P5LAF9_9HYPO</name>
<dbReference type="PANTHER" id="PTHR43142">
    <property type="entry name" value="CARBOXYLIC ESTER HYDROLASE"/>
    <property type="match status" value="1"/>
</dbReference>
<dbReference type="AlphaFoldDB" id="A0A9P5LAF9"/>
<keyword evidence="2 3" id="KW-0378">Hydrolase</keyword>
<proteinExistence type="inferred from homology"/>
<dbReference type="Pfam" id="PF00135">
    <property type="entry name" value="COesterase"/>
    <property type="match status" value="1"/>
</dbReference>
<dbReference type="Gene3D" id="3.40.50.1820">
    <property type="entry name" value="alpha/beta hydrolase"/>
    <property type="match status" value="1"/>
</dbReference>
<dbReference type="EMBL" id="JAANBB010000409">
    <property type="protein sequence ID" value="KAF7542847.1"/>
    <property type="molecule type" value="Genomic_DNA"/>
</dbReference>
<comment type="similarity">
    <text evidence="1 3">Belongs to the type-B carboxylesterase/lipase family.</text>
</comment>